<dbReference type="PANTHER" id="PTHR43085:SF57">
    <property type="entry name" value="CARBOHYDRATE KINASE PFKB DOMAIN-CONTAINING PROTEIN"/>
    <property type="match status" value="1"/>
</dbReference>
<reference evidence="5" key="1">
    <citation type="submission" date="2023-06" db="EMBL/GenBank/DDBJ databases">
        <title>Survivors Of The Sea: Transcriptome response of Skeletonema marinoi to long-term dormancy.</title>
        <authorList>
            <person name="Pinder M.I.M."/>
            <person name="Kourtchenko O."/>
            <person name="Robertson E.K."/>
            <person name="Larsson T."/>
            <person name="Maumus F."/>
            <person name="Osuna-Cruz C.M."/>
            <person name="Vancaester E."/>
            <person name="Stenow R."/>
            <person name="Vandepoele K."/>
            <person name="Ploug H."/>
            <person name="Bruchert V."/>
            <person name="Godhe A."/>
            <person name="Topel M."/>
        </authorList>
    </citation>
    <scope>NUCLEOTIDE SEQUENCE</scope>
    <source>
        <strain evidence="5">R05AC</strain>
    </source>
</reference>
<evidence type="ECO:0000256" key="2">
    <source>
        <dbReference type="ARBA" id="ARBA00022679"/>
    </source>
</evidence>
<keyword evidence="3" id="KW-0418">Kinase</keyword>
<evidence type="ECO:0000256" key="3">
    <source>
        <dbReference type="ARBA" id="ARBA00022777"/>
    </source>
</evidence>
<dbReference type="PANTHER" id="PTHR43085">
    <property type="entry name" value="HEXOKINASE FAMILY MEMBER"/>
    <property type="match status" value="1"/>
</dbReference>
<dbReference type="InterPro" id="IPR050306">
    <property type="entry name" value="PfkB_Carbo_kinase"/>
</dbReference>
<protein>
    <submittedName>
        <fullName evidence="5">Ribokinase family protein</fullName>
    </submittedName>
</protein>
<evidence type="ECO:0000259" key="4">
    <source>
        <dbReference type="Pfam" id="PF00294"/>
    </source>
</evidence>
<comment type="similarity">
    <text evidence="1">Belongs to the carbohydrate kinase PfkB family.</text>
</comment>
<dbReference type="SUPFAM" id="SSF53613">
    <property type="entry name" value="Ribokinase-like"/>
    <property type="match status" value="1"/>
</dbReference>
<dbReference type="InterPro" id="IPR029056">
    <property type="entry name" value="Ribokinase-like"/>
</dbReference>
<evidence type="ECO:0000256" key="1">
    <source>
        <dbReference type="ARBA" id="ARBA00010688"/>
    </source>
</evidence>
<organism evidence="5 6">
    <name type="scientific">Skeletonema marinoi</name>
    <dbReference type="NCBI Taxonomy" id="267567"/>
    <lineage>
        <taxon>Eukaryota</taxon>
        <taxon>Sar</taxon>
        <taxon>Stramenopiles</taxon>
        <taxon>Ochrophyta</taxon>
        <taxon>Bacillariophyta</taxon>
        <taxon>Coscinodiscophyceae</taxon>
        <taxon>Thalassiosirophycidae</taxon>
        <taxon>Thalassiosirales</taxon>
        <taxon>Skeletonemataceae</taxon>
        <taxon>Skeletonema</taxon>
        <taxon>Skeletonema marinoi-dohrnii complex</taxon>
    </lineage>
</organism>
<keyword evidence="2" id="KW-0808">Transferase</keyword>
<comment type="caution">
    <text evidence="5">The sequence shown here is derived from an EMBL/GenBank/DDBJ whole genome shotgun (WGS) entry which is preliminary data.</text>
</comment>
<dbReference type="Gene3D" id="3.40.1190.20">
    <property type="match status" value="1"/>
</dbReference>
<proteinExistence type="inferred from homology"/>
<dbReference type="GO" id="GO:0016301">
    <property type="term" value="F:kinase activity"/>
    <property type="evidence" value="ECO:0007669"/>
    <property type="project" value="UniProtKB-KW"/>
</dbReference>
<dbReference type="EMBL" id="JATAAI010000001">
    <property type="protein sequence ID" value="KAK1748561.1"/>
    <property type="molecule type" value="Genomic_DNA"/>
</dbReference>
<dbReference type="Pfam" id="PF00294">
    <property type="entry name" value="PfkB"/>
    <property type="match status" value="1"/>
</dbReference>
<evidence type="ECO:0000313" key="6">
    <source>
        <dbReference type="Proteomes" id="UP001224775"/>
    </source>
</evidence>
<keyword evidence="6" id="KW-1185">Reference proteome</keyword>
<sequence length="431" mass="45377">MLLASIAKSITAAAAVTTSSLHAHNTRSSNTDNMSSTSGAGGSIICAGLSCLDLQLVGCTQSGSDEAIERYDEAIHCAGGSASMTATTLALLMKEQQQEEVHVITKIGPDFAGNTMLEFYRRAGASTRLVLSDESARTSMAVLPIFQTGKRGCYVNLACNDGFSPDEMLQQVDEYFVNDSLAGPPPARAFLFGYPHLMPKMQGAALKSMLENVRDKLSSDDNKVLIAVDLNGVDGSDTTVARSALIPALSEIDVLHLNEDEAMVLSSSSSSTAANDGDDGSNSLLSSALLSQISSFHEHGCAVVLLSLGSKGAFVSVTPDAKRLQQLSSSECNMAMSQWSAGTQVHVPAFKIEHGGVNTNGAGDALFAGFSLAASSWGSKWKLCPLNAGTFASLVAWQRCDSKTRDGEGMRSADALMDMINEQKLPVILED</sequence>
<feature type="domain" description="Carbohydrate kinase PfkB" evidence="4">
    <location>
        <begin position="64"/>
        <end position="384"/>
    </location>
</feature>
<gene>
    <name evidence="5" type="ORF">QTG54_000500</name>
</gene>
<accession>A0AAD8YP53</accession>
<dbReference type="InterPro" id="IPR011611">
    <property type="entry name" value="PfkB_dom"/>
</dbReference>
<dbReference type="AlphaFoldDB" id="A0AAD8YP53"/>
<evidence type="ECO:0000313" key="5">
    <source>
        <dbReference type="EMBL" id="KAK1748561.1"/>
    </source>
</evidence>
<name>A0AAD8YP53_9STRA</name>
<dbReference type="Proteomes" id="UP001224775">
    <property type="component" value="Unassembled WGS sequence"/>
</dbReference>